<evidence type="ECO:0000313" key="3">
    <source>
        <dbReference type="EMBL" id="MBC2405465.1"/>
    </source>
</evidence>
<evidence type="ECO:0000256" key="1">
    <source>
        <dbReference type="SAM" id="SignalP"/>
    </source>
</evidence>
<dbReference type="InterPro" id="IPR021245">
    <property type="entry name" value="DUF2790"/>
</dbReference>
<reference evidence="4 5" key="1">
    <citation type="submission" date="2020-04" db="EMBL/GenBank/DDBJ databases">
        <title>Pseudomonas crami sp. nov., a novel proteolytic bacterial species isolated from cream.</title>
        <authorList>
            <person name="Hofmann K."/>
            <person name="Woller A."/>
            <person name="Huptas C."/>
            <person name="Wenning M."/>
            <person name="Scherer S."/>
            <person name="Doll E.V."/>
        </authorList>
    </citation>
    <scope>NUCLEOTIDE SEQUENCE [LARGE SCALE GENOMIC DNA]</scope>
    <source>
        <strain evidence="2 5">WS 5096</strain>
        <strain evidence="3 4">WS 5106</strain>
    </source>
</reference>
<dbReference type="Pfam" id="PF10976">
    <property type="entry name" value="DUF2790"/>
    <property type="match status" value="1"/>
</dbReference>
<dbReference type="EMBL" id="JAAXCZ010000002">
    <property type="protein sequence ID" value="MBC2380184.1"/>
    <property type="molecule type" value="Genomic_DNA"/>
</dbReference>
<proteinExistence type="predicted"/>
<dbReference type="RefSeq" id="WP_185704682.1">
    <property type="nucleotide sequence ID" value="NZ_JAAXCY010000002.1"/>
</dbReference>
<evidence type="ECO:0000313" key="4">
    <source>
        <dbReference type="Proteomes" id="UP000520513"/>
    </source>
</evidence>
<evidence type="ECO:0000313" key="2">
    <source>
        <dbReference type="EMBL" id="MBC2380184.1"/>
    </source>
</evidence>
<keyword evidence="5" id="KW-1185">Reference proteome</keyword>
<organism evidence="3 4">
    <name type="scientific">Pseudomonas cremoris</name>
    <dbReference type="NCBI Taxonomy" id="2724178"/>
    <lineage>
        <taxon>Bacteria</taxon>
        <taxon>Pseudomonadati</taxon>
        <taxon>Pseudomonadota</taxon>
        <taxon>Gammaproteobacteria</taxon>
        <taxon>Pseudomonadales</taxon>
        <taxon>Pseudomonadaceae</taxon>
        <taxon>Pseudomonas</taxon>
    </lineage>
</organism>
<comment type="caution">
    <text evidence="3">The sequence shown here is derived from an EMBL/GenBank/DDBJ whole genome shotgun (WGS) entry which is preliminary data.</text>
</comment>
<dbReference type="EMBL" id="JAAXCY010000002">
    <property type="protein sequence ID" value="MBC2405465.1"/>
    <property type="molecule type" value="Genomic_DNA"/>
</dbReference>
<gene>
    <name evidence="2" type="ORF">HF209_04460</name>
    <name evidence="3" type="ORF">HF257_05575</name>
</gene>
<keyword evidence="1" id="KW-0732">Signal</keyword>
<feature type="chain" id="PRO_5030544782" evidence="1">
    <location>
        <begin position="24"/>
        <end position="75"/>
    </location>
</feature>
<dbReference type="AlphaFoldDB" id="A0A7X1AJA0"/>
<dbReference type="Proteomes" id="UP000520513">
    <property type="component" value="Unassembled WGS sequence"/>
</dbReference>
<protein>
    <submittedName>
        <fullName evidence="3">DUF2790 domain-containing protein</fullName>
    </submittedName>
</protein>
<sequence>MNPNNWNIFIASSLLALTFNAQASAKPDIQSVLSTVEDSSTACGVVNAHMTYLDSHGQKQVLDYSKFASNCADGS</sequence>
<dbReference type="Gene3D" id="2.30.140.50">
    <property type="entry name" value="Protein of unknown function DUF2790"/>
    <property type="match status" value="1"/>
</dbReference>
<dbReference type="Proteomes" id="UP000534677">
    <property type="component" value="Unassembled WGS sequence"/>
</dbReference>
<feature type="signal peptide" evidence="1">
    <location>
        <begin position="1"/>
        <end position="23"/>
    </location>
</feature>
<name>A0A7X1AJA0_9PSED</name>
<evidence type="ECO:0000313" key="5">
    <source>
        <dbReference type="Proteomes" id="UP000534677"/>
    </source>
</evidence>
<accession>A0A7X1AJA0</accession>